<evidence type="ECO:0000313" key="2">
    <source>
        <dbReference type="EMBL" id="MEX0469941.1"/>
    </source>
</evidence>
<dbReference type="EMBL" id="JBAKFM010000005">
    <property type="protein sequence ID" value="MEX0469941.1"/>
    <property type="molecule type" value="Genomic_DNA"/>
</dbReference>
<keyword evidence="2" id="KW-0808">Transferase</keyword>
<dbReference type="PANTHER" id="PTHR34934:SF1">
    <property type="entry name" value="FLAVIN-DEPENDENT THYMIDYLATE SYNTHASE"/>
    <property type="match status" value="1"/>
</dbReference>
<dbReference type="InterPro" id="IPR036098">
    <property type="entry name" value="Thymidylate_synthase_ThyX_sf"/>
</dbReference>
<evidence type="ECO:0000256" key="1">
    <source>
        <dbReference type="NCBIfam" id="TIGR02170"/>
    </source>
</evidence>
<dbReference type="NCBIfam" id="TIGR02170">
    <property type="entry name" value="thyX"/>
    <property type="match status" value="1"/>
</dbReference>
<reference evidence="2 3" key="1">
    <citation type="submission" date="2024-02" db="EMBL/GenBank/DDBJ databases">
        <title>New especies of Spiribacter isolated from saline water.</title>
        <authorList>
            <person name="Leon M.J."/>
            <person name="De La Haba R."/>
            <person name="Sanchez-Porro C."/>
            <person name="Ventosa A."/>
        </authorList>
    </citation>
    <scope>NUCLEOTIDE SEQUENCE [LARGE SCALE GENOMIC DNA]</scope>
    <source>
        <strain evidence="3">ag22IC6-390</strain>
    </source>
</reference>
<evidence type="ECO:0000313" key="3">
    <source>
        <dbReference type="Proteomes" id="UP001556709"/>
    </source>
</evidence>
<dbReference type="GO" id="GO:0050797">
    <property type="term" value="F:thymidylate synthase (FAD) activity"/>
    <property type="evidence" value="ECO:0007669"/>
    <property type="project" value="UniProtKB-EC"/>
</dbReference>
<name>A0ABV3TF32_9GAMM</name>
<dbReference type="CDD" id="cd20175">
    <property type="entry name" value="ThyX"/>
    <property type="match status" value="1"/>
</dbReference>
<sequence length="233" mass="27139">MTTEANLIAYTQLNPELLDNWAEEPGLLDLVAYFARVSNPKNEYNQRTAERLVDFLTREAHWSPLEMVNVVIEIKTTRDIAHQIVRHRSFAFQEYSQRYSDPTKDLDFVQREARLQDTKDRQNSIEIDPDESDENLSKHYAWRTQQWQVRNAAEHAYRWAIDNGIAKEQARAVLPEGMMGSRLHMNGSLRSWVHYIALRSGNGTQKEHKEVAKVCAEQIGKVFSKITDYVCEE</sequence>
<dbReference type="Gene3D" id="1.20.5.3070">
    <property type="match status" value="1"/>
</dbReference>
<dbReference type="GO" id="GO:0032259">
    <property type="term" value="P:methylation"/>
    <property type="evidence" value="ECO:0007669"/>
    <property type="project" value="UniProtKB-KW"/>
</dbReference>
<protein>
    <recommendedName>
        <fullName evidence="1">FAD-dependent thymidylate synthase</fullName>
        <ecNumber evidence="1">2.1.1.148</ecNumber>
    </recommendedName>
</protein>
<dbReference type="Gene3D" id="3.30.1360.170">
    <property type="match status" value="1"/>
</dbReference>
<dbReference type="EC" id="2.1.1.148" evidence="1"/>
<dbReference type="PROSITE" id="PS51331">
    <property type="entry name" value="THYX"/>
    <property type="match status" value="1"/>
</dbReference>
<comment type="caution">
    <text evidence="2">The sequence shown here is derived from an EMBL/GenBank/DDBJ whole genome shotgun (WGS) entry which is preliminary data.</text>
</comment>
<dbReference type="Proteomes" id="UP001556709">
    <property type="component" value="Unassembled WGS sequence"/>
</dbReference>
<dbReference type="InterPro" id="IPR003669">
    <property type="entry name" value="Thymidylate_synthase_ThyX"/>
</dbReference>
<keyword evidence="2" id="KW-0489">Methyltransferase</keyword>
<dbReference type="RefSeq" id="WP_367991166.1">
    <property type="nucleotide sequence ID" value="NZ_JBAKFM010000005.1"/>
</dbReference>
<organism evidence="2 3">
    <name type="scientific">Spiribacter pallidus</name>
    <dbReference type="NCBI Taxonomy" id="1987936"/>
    <lineage>
        <taxon>Bacteria</taxon>
        <taxon>Pseudomonadati</taxon>
        <taxon>Pseudomonadota</taxon>
        <taxon>Gammaproteobacteria</taxon>
        <taxon>Chromatiales</taxon>
        <taxon>Ectothiorhodospiraceae</taxon>
        <taxon>Spiribacter</taxon>
    </lineage>
</organism>
<gene>
    <name evidence="2" type="primary">thyX</name>
    <name evidence="2" type="ORF">V6X73_09400</name>
</gene>
<dbReference type="SUPFAM" id="SSF69796">
    <property type="entry name" value="Thymidylate synthase-complementing protein Thy1"/>
    <property type="match status" value="1"/>
</dbReference>
<dbReference type="PANTHER" id="PTHR34934">
    <property type="entry name" value="FLAVIN-DEPENDENT THYMIDYLATE SYNTHASE"/>
    <property type="match status" value="1"/>
</dbReference>
<dbReference type="Pfam" id="PF02511">
    <property type="entry name" value="Thy1"/>
    <property type="match status" value="1"/>
</dbReference>
<keyword evidence="3" id="KW-1185">Reference proteome</keyword>
<proteinExistence type="predicted"/>
<accession>A0ABV3TF32</accession>